<reference evidence="2" key="1">
    <citation type="journal article" date="2023" name="bioRxiv">
        <title>Scaffold-level genome assemblies of two parasitoid biocontrol wasps reveal the parthenogenesis mechanism and an associated novel virus.</title>
        <authorList>
            <person name="Inwood S."/>
            <person name="Skelly J."/>
            <person name="Guhlin J."/>
            <person name="Harrop T."/>
            <person name="Goldson S."/>
            <person name="Dearden P."/>
        </authorList>
    </citation>
    <scope>NUCLEOTIDE SEQUENCE</scope>
    <source>
        <strain evidence="2">Lincoln</strain>
        <tissue evidence="2">Whole body</tissue>
    </source>
</reference>
<feature type="compositionally biased region" description="Acidic residues" evidence="1">
    <location>
        <begin position="39"/>
        <end position="66"/>
    </location>
</feature>
<organism evidence="2 3">
    <name type="scientific">Microctonus hyperodae</name>
    <name type="common">Parasitoid wasp</name>
    <dbReference type="NCBI Taxonomy" id="165561"/>
    <lineage>
        <taxon>Eukaryota</taxon>
        <taxon>Metazoa</taxon>
        <taxon>Ecdysozoa</taxon>
        <taxon>Arthropoda</taxon>
        <taxon>Hexapoda</taxon>
        <taxon>Insecta</taxon>
        <taxon>Pterygota</taxon>
        <taxon>Neoptera</taxon>
        <taxon>Endopterygota</taxon>
        <taxon>Hymenoptera</taxon>
        <taxon>Apocrita</taxon>
        <taxon>Ichneumonoidea</taxon>
        <taxon>Braconidae</taxon>
        <taxon>Euphorinae</taxon>
        <taxon>Microctonus</taxon>
    </lineage>
</organism>
<protein>
    <submittedName>
        <fullName evidence="2">Uncharacterized protein</fullName>
    </submittedName>
</protein>
<reference evidence="2" key="2">
    <citation type="submission" date="2023-03" db="EMBL/GenBank/DDBJ databases">
        <authorList>
            <person name="Inwood S.N."/>
            <person name="Skelly J.G."/>
            <person name="Guhlin J."/>
            <person name="Harrop T.W.R."/>
            <person name="Goldson S.G."/>
            <person name="Dearden P.K."/>
        </authorList>
    </citation>
    <scope>NUCLEOTIDE SEQUENCE</scope>
    <source>
        <strain evidence="2">Lincoln</strain>
        <tissue evidence="2">Whole body</tissue>
    </source>
</reference>
<comment type="caution">
    <text evidence="2">The sequence shown here is derived from an EMBL/GenBank/DDBJ whole genome shotgun (WGS) entry which is preliminary data.</text>
</comment>
<feature type="region of interest" description="Disordered" evidence="1">
    <location>
        <begin position="36"/>
        <end position="73"/>
    </location>
</feature>
<accession>A0AA39EYW8</accession>
<gene>
    <name evidence="2" type="ORF">PV327_010955</name>
</gene>
<keyword evidence="3" id="KW-1185">Reference proteome</keyword>
<proteinExistence type="predicted"/>
<evidence type="ECO:0000313" key="2">
    <source>
        <dbReference type="EMBL" id="KAK0159539.1"/>
    </source>
</evidence>
<feature type="non-terminal residue" evidence="2">
    <location>
        <position position="116"/>
    </location>
</feature>
<evidence type="ECO:0000256" key="1">
    <source>
        <dbReference type="SAM" id="MobiDB-lite"/>
    </source>
</evidence>
<sequence length="116" mass="13494">MKMNNENRSEINDERRNVEECIRNPEDIVNEIGSIFEDDHIEDENQNDIQEEYEESISERSEEDVPNGEGRNYINIDQRQPLYRGADITVGQNMCSILTLLLKHRLPMTAIEGIIS</sequence>
<dbReference type="AlphaFoldDB" id="A0AA39EYW8"/>
<evidence type="ECO:0000313" key="3">
    <source>
        <dbReference type="Proteomes" id="UP001168972"/>
    </source>
</evidence>
<name>A0AA39EYW8_MICHY</name>
<dbReference type="EMBL" id="JAQQBR010001841">
    <property type="protein sequence ID" value="KAK0159539.1"/>
    <property type="molecule type" value="Genomic_DNA"/>
</dbReference>
<dbReference type="Proteomes" id="UP001168972">
    <property type="component" value="Unassembled WGS sequence"/>
</dbReference>